<evidence type="ECO:0000256" key="15">
    <source>
        <dbReference type="SAM" id="Phobius"/>
    </source>
</evidence>
<sequence length="515" mass="56550">MAAGVFIPASGLTVDTESEGRRTYAIAVCIFASLGGMFFGYDQGVTGGVLVMDNFLFDFCVGYKHNTYIDCTSSSRKMPENWTTFTTLYNVVYYIGCIVGAFIGGYVAQRYGRRVTIFNAGCLFAIGTLWVCLTPPKQHMLVLMGRFFAGAGVGNSSFSLPIFGAEAAPKELRGILSGSMQAMNTTGMLLSNIVNNLVASSAYGWRITNAVALIPSIIVMVGIFTVPESPRWTYQVKGRGEARAVLRRLRQTEQVEKELDAIGEQLKMESSEVTWSTLWLDSSLLRRTLIAMSLQGLQQATGINPVLLYGGEIFRDVSGNGVLSLLILSIVFWLSTFPGMYWVDRVGRRRLLLVGAIGMAIGHLVSAITFTNGCNGNTTSSNCSIWAGYVMIIFTSIFIFNFAISWGPVCWIYPAEIFPTNVRAKAVTLSTMSNWLAGSGMIAVAKLFPYLNVNGVFYLFGFLCLICFVFVYLFCPETKGLLLEDIEPLFVHCEEDATSSRPTFKRTSTPNRVSV</sequence>
<evidence type="ECO:0000313" key="17">
    <source>
        <dbReference type="EMBL" id="CCA27972.1"/>
    </source>
</evidence>
<dbReference type="PROSITE" id="PS00217">
    <property type="entry name" value="SUGAR_TRANSPORT_2"/>
    <property type="match status" value="1"/>
</dbReference>
<evidence type="ECO:0000256" key="5">
    <source>
        <dbReference type="ARBA" id="ARBA00022989"/>
    </source>
</evidence>
<dbReference type="InterPro" id="IPR005828">
    <property type="entry name" value="MFS_sugar_transport-like"/>
</dbReference>
<accession>F0X292</accession>
<feature type="transmembrane region" description="Helical" evidence="15">
    <location>
        <begin position="91"/>
        <end position="108"/>
    </location>
</feature>
<evidence type="ECO:0000256" key="6">
    <source>
        <dbReference type="ARBA" id="ARBA00023136"/>
    </source>
</evidence>
<feature type="transmembrane region" description="Helical" evidence="15">
    <location>
        <begin position="350"/>
        <end position="370"/>
    </location>
</feature>
<feature type="transmembrane region" description="Helical" evidence="15">
    <location>
        <begin position="390"/>
        <end position="414"/>
    </location>
</feature>
<evidence type="ECO:0000256" key="2">
    <source>
        <dbReference type="ARBA" id="ARBA00010992"/>
    </source>
</evidence>
<dbReference type="GO" id="GO:0016020">
    <property type="term" value="C:membrane"/>
    <property type="evidence" value="ECO:0007669"/>
    <property type="project" value="UniProtKB-SubCell"/>
</dbReference>
<dbReference type="InterPro" id="IPR050360">
    <property type="entry name" value="MFS_Sugar_Transporters"/>
</dbReference>
<keyword evidence="5 15" id="KW-1133">Transmembrane helix</keyword>
<dbReference type="PANTHER" id="PTHR48022">
    <property type="entry name" value="PLASTIDIC GLUCOSE TRANSPORTER 4"/>
    <property type="match status" value="1"/>
</dbReference>
<dbReference type="PANTHER" id="PTHR48022:SF2">
    <property type="entry name" value="PLASTIDIC GLUCOSE TRANSPORTER 4"/>
    <property type="match status" value="1"/>
</dbReference>
<evidence type="ECO:0000256" key="10">
    <source>
        <dbReference type="ARBA" id="ARBA00044662"/>
    </source>
</evidence>
<comment type="subunit">
    <text evidence="3">Homodimer.</text>
</comment>
<dbReference type="InterPro" id="IPR036259">
    <property type="entry name" value="MFS_trans_sf"/>
</dbReference>
<dbReference type="HOGENOM" id="CLU_001265_30_5_1"/>
<protein>
    <recommendedName>
        <fullName evidence="13">Hexose transporter 1</fullName>
    </recommendedName>
</protein>
<comment type="catalytic activity">
    <reaction evidence="12">
        <text>D-fructose(out) = D-fructose(in)</text>
        <dbReference type="Rhea" id="RHEA:60372"/>
        <dbReference type="ChEBI" id="CHEBI:37721"/>
    </reaction>
    <physiologicalReaction direction="left-to-right" evidence="12">
        <dbReference type="Rhea" id="RHEA:60373"/>
    </physiologicalReaction>
</comment>
<dbReference type="InterPro" id="IPR003663">
    <property type="entry name" value="Sugar/inositol_transpt"/>
</dbReference>
<dbReference type="InterPro" id="IPR005829">
    <property type="entry name" value="Sugar_transporter_CS"/>
</dbReference>
<dbReference type="InterPro" id="IPR020846">
    <property type="entry name" value="MFS_dom"/>
</dbReference>
<dbReference type="GO" id="GO:0005351">
    <property type="term" value="F:carbohydrate:proton symporter activity"/>
    <property type="evidence" value="ECO:0007669"/>
    <property type="project" value="TreeGrafter"/>
</dbReference>
<dbReference type="EMBL" id="FR824783">
    <property type="protein sequence ID" value="CCA27972.1"/>
    <property type="molecule type" value="Genomic_DNA"/>
</dbReference>
<evidence type="ECO:0000256" key="1">
    <source>
        <dbReference type="ARBA" id="ARBA00004141"/>
    </source>
</evidence>
<evidence type="ECO:0000256" key="11">
    <source>
        <dbReference type="ARBA" id="ARBA00044668"/>
    </source>
</evidence>
<comment type="catalytic activity">
    <reaction evidence="7">
        <text>D-galactose(in) = D-galactose(out)</text>
        <dbReference type="Rhea" id="RHEA:34915"/>
        <dbReference type="ChEBI" id="CHEBI:4139"/>
    </reaction>
    <physiologicalReaction direction="right-to-left" evidence="7">
        <dbReference type="Rhea" id="RHEA:34917"/>
    </physiologicalReaction>
</comment>
<name>F0X292_9STRA</name>
<evidence type="ECO:0000256" key="14">
    <source>
        <dbReference type="RuleBase" id="RU003346"/>
    </source>
</evidence>
<feature type="transmembrane region" description="Helical" evidence="15">
    <location>
        <begin position="139"/>
        <end position="163"/>
    </location>
</feature>
<dbReference type="PROSITE" id="PS00216">
    <property type="entry name" value="SUGAR_TRANSPORT_1"/>
    <property type="match status" value="1"/>
</dbReference>
<dbReference type="PRINTS" id="PR00171">
    <property type="entry name" value="SUGRTRNSPORT"/>
</dbReference>
<keyword evidence="14" id="KW-0813">Transport</keyword>
<feature type="transmembrane region" description="Helical" evidence="15">
    <location>
        <begin position="455"/>
        <end position="475"/>
    </location>
</feature>
<feature type="transmembrane region" description="Helical" evidence="15">
    <location>
        <begin position="115"/>
        <end position="133"/>
    </location>
</feature>
<keyword evidence="6 15" id="KW-0472">Membrane</keyword>
<evidence type="ECO:0000256" key="3">
    <source>
        <dbReference type="ARBA" id="ARBA00011738"/>
    </source>
</evidence>
<evidence type="ECO:0000256" key="9">
    <source>
        <dbReference type="ARBA" id="ARBA00044656"/>
    </source>
</evidence>
<comment type="catalytic activity">
    <reaction evidence="11">
        <text>D-glucosamine(out) = D-glucosamine(in)</text>
        <dbReference type="Rhea" id="RHEA:78423"/>
        <dbReference type="ChEBI" id="CHEBI:58723"/>
    </reaction>
    <physiologicalReaction direction="left-to-right" evidence="11">
        <dbReference type="Rhea" id="RHEA:78424"/>
    </physiologicalReaction>
</comment>
<comment type="catalytic activity">
    <reaction evidence="9">
        <text>D-xylose(out) = D-xylose(in)</text>
        <dbReference type="Rhea" id="RHEA:78427"/>
        <dbReference type="ChEBI" id="CHEBI:53455"/>
    </reaction>
    <physiologicalReaction direction="left-to-right" evidence="9">
        <dbReference type="Rhea" id="RHEA:78428"/>
    </physiologicalReaction>
</comment>
<organism evidence="17">
    <name type="scientific">Albugo laibachii Nc14</name>
    <dbReference type="NCBI Taxonomy" id="890382"/>
    <lineage>
        <taxon>Eukaryota</taxon>
        <taxon>Sar</taxon>
        <taxon>Stramenopiles</taxon>
        <taxon>Oomycota</taxon>
        <taxon>Peronosporomycetes</taxon>
        <taxon>Albuginales</taxon>
        <taxon>Albuginaceae</taxon>
        <taxon>Albugo</taxon>
    </lineage>
</organism>
<keyword evidence="4 15" id="KW-0812">Transmembrane</keyword>
<comment type="subcellular location">
    <subcellularLocation>
        <location evidence="1">Membrane</location>
        <topology evidence="1">Multi-pass membrane protein</topology>
    </subcellularLocation>
</comment>
<evidence type="ECO:0000256" key="7">
    <source>
        <dbReference type="ARBA" id="ARBA00044637"/>
    </source>
</evidence>
<reference evidence="17" key="2">
    <citation type="submission" date="2011-02" db="EMBL/GenBank/DDBJ databases">
        <authorList>
            <person name="MacLean D."/>
        </authorList>
    </citation>
    <scope>NUCLEOTIDE SEQUENCE</scope>
</reference>
<comment type="catalytic activity">
    <reaction evidence="8">
        <text>D-glucose(out) = D-glucose(in)</text>
        <dbReference type="Rhea" id="RHEA:60376"/>
        <dbReference type="ChEBI" id="CHEBI:4167"/>
    </reaction>
    <physiologicalReaction direction="left-to-right" evidence="8">
        <dbReference type="Rhea" id="RHEA:60377"/>
    </physiologicalReaction>
</comment>
<dbReference type="Pfam" id="PF00083">
    <property type="entry name" value="Sugar_tr"/>
    <property type="match status" value="1"/>
</dbReference>
<feature type="transmembrane region" description="Helical" evidence="15">
    <location>
        <begin position="322"/>
        <end position="343"/>
    </location>
</feature>
<evidence type="ECO:0000256" key="4">
    <source>
        <dbReference type="ARBA" id="ARBA00022692"/>
    </source>
</evidence>
<evidence type="ECO:0000259" key="16">
    <source>
        <dbReference type="PROSITE" id="PS50850"/>
    </source>
</evidence>
<comment type="catalytic activity">
    <reaction evidence="10">
        <text>D-mannose(out) = D-mannose(in)</text>
        <dbReference type="Rhea" id="RHEA:78391"/>
        <dbReference type="ChEBI" id="CHEBI:4208"/>
    </reaction>
    <physiologicalReaction direction="left-to-right" evidence="10">
        <dbReference type="Rhea" id="RHEA:78392"/>
    </physiologicalReaction>
</comment>
<evidence type="ECO:0000256" key="13">
    <source>
        <dbReference type="ARBA" id="ARBA00044780"/>
    </source>
</evidence>
<dbReference type="SUPFAM" id="SSF103473">
    <property type="entry name" value="MFS general substrate transporter"/>
    <property type="match status" value="1"/>
</dbReference>
<feature type="domain" description="Major facilitator superfamily (MFS) profile" evidence="16">
    <location>
        <begin position="28"/>
        <end position="479"/>
    </location>
</feature>
<feature type="transmembrane region" description="Helical" evidence="15">
    <location>
        <begin position="207"/>
        <end position="226"/>
    </location>
</feature>
<feature type="transmembrane region" description="Helical" evidence="15">
    <location>
        <begin position="426"/>
        <end position="449"/>
    </location>
</feature>
<dbReference type="Gene3D" id="1.20.1250.20">
    <property type="entry name" value="MFS general substrate transporter like domains"/>
    <property type="match status" value="1"/>
</dbReference>
<comment type="similarity">
    <text evidence="2 14">Belongs to the major facilitator superfamily. Sugar transporter (TC 2.A.1.1) family.</text>
</comment>
<dbReference type="PROSITE" id="PS50850">
    <property type="entry name" value="MFS"/>
    <property type="match status" value="1"/>
</dbReference>
<evidence type="ECO:0000256" key="8">
    <source>
        <dbReference type="ARBA" id="ARBA00044648"/>
    </source>
</evidence>
<dbReference type="NCBIfam" id="TIGR00879">
    <property type="entry name" value="SP"/>
    <property type="match status" value="1"/>
</dbReference>
<dbReference type="FunFam" id="1.20.1250.20:FF:000129">
    <property type="entry name" value="Major Facilitator Superfamily (MFS)"/>
    <property type="match status" value="1"/>
</dbReference>
<gene>
    <name evidence="17" type="ORF">ALNC14_141160</name>
</gene>
<evidence type="ECO:0000256" key="12">
    <source>
        <dbReference type="ARBA" id="ARBA00044710"/>
    </source>
</evidence>
<feature type="transmembrane region" description="Helical" evidence="15">
    <location>
        <begin position="23"/>
        <end position="41"/>
    </location>
</feature>
<reference evidence="17" key="1">
    <citation type="journal article" date="2011" name="PLoS Biol.">
        <title>Gene gain and loss during evolution of obligate parasitism in the white rust pathogen of Arabidopsis thaliana.</title>
        <authorList>
            <person name="Kemen E."/>
            <person name="Gardiner A."/>
            <person name="Schultz-Larsen T."/>
            <person name="Kemen A.C."/>
            <person name="Balmuth A.L."/>
            <person name="Robert-Seilaniantz A."/>
            <person name="Bailey K."/>
            <person name="Holub E."/>
            <person name="Studholme D.J."/>
            <person name="Maclean D."/>
            <person name="Jones J.D."/>
        </authorList>
    </citation>
    <scope>NUCLEOTIDE SEQUENCE</scope>
</reference>
<proteinExistence type="inferred from homology"/>
<dbReference type="AlphaFoldDB" id="F0X292"/>